<dbReference type="PATRIC" id="fig|1178515.4.peg.944"/>
<name>A0A172TNY8_9BACL</name>
<accession>A0A172TNY8</accession>
<keyword evidence="3" id="KW-1185">Reference proteome</keyword>
<evidence type="ECO:0000313" key="2">
    <source>
        <dbReference type="EMBL" id="ANE48730.1"/>
    </source>
</evidence>
<gene>
    <name evidence="2" type="ORF">SY83_04675</name>
</gene>
<sequence length="68" mass="6250">MGIGTVAACLGAVLGIGGTVAYLIAVACGSSCVAPTPVTAVICAACIGAYAVLGAGGIAGAVACFNYL</sequence>
<dbReference type="Proteomes" id="UP000076927">
    <property type="component" value="Chromosome"/>
</dbReference>
<dbReference type="EMBL" id="CP011388">
    <property type="protein sequence ID" value="ANE48730.1"/>
    <property type="molecule type" value="Genomic_DNA"/>
</dbReference>
<reference evidence="2 3" key="1">
    <citation type="submission" date="2015-01" db="EMBL/GenBank/DDBJ databases">
        <title>Paenibacillus swuensis/DY6/whole genome sequencing.</title>
        <authorList>
            <person name="Kim M.K."/>
            <person name="Srinivasan S."/>
            <person name="Lee J.-J."/>
        </authorList>
    </citation>
    <scope>NUCLEOTIDE SEQUENCE [LARGE SCALE GENOMIC DNA]</scope>
    <source>
        <strain evidence="2 3">DY6</strain>
    </source>
</reference>
<dbReference type="AlphaFoldDB" id="A0A172TNY8"/>
<dbReference type="KEGG" id="pswu:SY83_04675"/>
<organism evidence="2 3">
    <name type="scientific">Paenibacillus swuensis</name>
    <dbReference type="NCBI Taxonomy" id="1178515"/>
    <lineage>
        <taxon>Bacteria</taxon>
        <taxon>Bacillati</taxon>
        <taxon>Bacillota</taxon>
        <taxon>Bacilli</taxon>
        <taxon>Bacillales</taxon>
        <taxon>Paenibacillaceae</taxon>
        <taxon>Paenibacillus</taxon>
    </lineage>
</organism>
<protein>
    <submittedName>
        <fullName evidence="2">Uncharacterized protein</fullName>
    </submittedName>
</protein>
<keyword evidence="1" id="KW-1133">Transmembrane helix</keyword>
<evidence type="ECO:0000313" key="3">
    <source>
        <dbReference type="Proteomes" id="UP000076927"/>
    </source>
</evidence>
<proteinExistence type="predicted"/>
<evidence type="ECO:0000256" key="1">
    <source>
        <dbReference type="SAM" id="Phobius"/>
    </source>
</evidence>
<keyword evidence="1" id="KW-0472">Membrane</keyword>
<keyword evidence="1" id="KW-0812">Transmembrane</keyword>
<feature type="transmembrane region" description="Helical" evidence="1">
    <location>
        <begin position="39"/>
        <end position="65"/>
    </location>
</feature>